<evidence type="ECO:0000256" key="2">
    <source>
        <dbReference type="HAMAP-Rule" id="MF_01139"/>
    </source>
</evidence>
<feature type="active site" evidence="2">
    <location>
        <position position="25"/>
    </location>
</feature>
<dbReference type="EMBL" id="CP002961">
    <property type="protein sequence ID" value="AFK02931.1"/>
    <property type="molecule type" value="Genomic_DNA"/>
</dbReference>
<evidence type="ECO:0000313" key="4">
    <source>
        <dbReference type="Proteomes" id="UP000002875"/>
    </source>
</evidence>
<feature type="binding site" evidence="2">
    <location>
        <begin position="70"/>
        <end position="72"/>
    </location>
    <ligand>
        <name>substrate</name>
    </ligand>
</feature>
<feature type="binding site" evidence="2">
    <location>
        <position position="212"/>
    </location>
    <ligand>
        <name>Mg(2+)</name>
        <dbReference type="ChEBI" id="CHEBI:18420"/>
    </ligand>
</feature>
<name>A0ABN4ALG7_EMTOG</name>
<protein>
    <recommendedName>
        <fullName evidence="2">Isoprenyl transferase</fullName>
        <ecNumber evidence="2">2.5.1.-</ecNumber>
    </recommendedName>
</protein>
<keyword evidence="2" id="KW-0479">Metal-binding</keyword>
<feature type="binding site" evidence="2">
    <location>
        <position position="76"/>
    </location>
    <ligand>
        <name>substrate</name>
    </ligand>
</feature>
<gene>
    <name evidence="3" type="ordered locus">Emtol_1789</name>
</gene>
<comment type="subunit">
    <text evidence="2">Homodimer.</text>
</comment>
<accession>A0ABN4ALG7</accession>
<dbReference type="NCBIfam" id="NF011405">
    <property type="entry name" value="PRK14830.1"/>
    <property type="match status" value="1"/>
</dbReference>
<dbReference type="InterPro" id="IPR036424">
    <property type="entry name" value="UPP_synth-like_sf"/>
</dbReference>
<feature type="binding site" evidence="2">
    <location>
        <position position="30"/>
    </location>
    <ligand>
        <name>substrate</name>
    </ligand>
</feature>
<dbReference type="SUPFAM" id="SSF64005">
    <property type="entry name" value="Undecaprenyl diphosphate synthase"/>
    <property type="match status" value="1"/>
</dbReference>
<dbReference type="PANTHER" id="PTHR10291:SF0">
    <property type="entry name" value="DEHYDRODOLICHYL DIPHOSPHATE SYNTHASE 2"/>
    <property type="match status" value="1"/>
</dbReference>
<dbReference type="Proteomes" id="UP000002875">
    <property type="component" value="Chromosome"/>
</dbReference>
<feature type="binding site" evidence="2">
    <location>
        <position position="193"/>
    </location>
    <ligand>
        <name>substrate</name>
    </ligand>
</feature>
<dbReference type="Pfam" id="PF01255">
    <property type="entry name" value="Prenyltransf"/>
    <property type="match status" value="1"/>
</dbReference>
<dbReference type="HAMAP" id="MF_01139">
    <property type="entry name" value="ISPT"/>
    <property type="match status" value="1"/>
</dbReference>
<feature type="binding site" evidence="2">
    <location>
        <position position="25"/>
    </location>
    <ligand>
        <name>Mg(2+)</name>
        <dbReference type="ChEBI" id="CHEBI:18420"/>
    </ligand>
</feature>
<feature type="binding site" evidence="2">
    <location>
        <position position="38"/>
    </location>
    <ligand>
        <name>substrate</name>
    </ligand>
</feature>
<feature type="active site" description="Proton acceptor" evidence="2">
    <location>
        <position position="73"/>
    </location>
</feature>
<organism evidence="3 4">
    <name type="scientific">Emticicia oligotrophica (strain DSM 17448 / CIP 109782 / MTCC 6937 / GPTSA100-15)</name>
    <dbReference type="NCBI Taxonomy" id="929562"/>
    <lineage>
        <taxon>Bacteria</taxon>
        <taxon>Pseudomonadati</taxon>
        <taxon>Bacteroidota</taxon>
        <taxon>Cytophagia</taxon>
        <taxon>Cytophagales</taxon>
        <taxon>Leadbetterellaceae</taxon>
        <taxon>Emticicia</taxon>
    </lineage>
</organism>
<dbReference type="PROSITE" id="PS01066">
    <property type="entry name" value="UPP_SYNTHASE"/>
    <property type="match status" value="1"/>
</dbReference>
<keyword evidence="1 2" id="KW-0808">Transferase</keyword>
<dbReference type="NCBIfam" id="TIGR00055">
    <property type="entry name" value="uppS"/>
    <property type="match status" value="1"/>
</dbReference>
<proteinExistence type="inferred from homology"/>
<sequence>MIIDLPVKENIDLGNLPSHIAVIMDGNGRWAKQQGALRIFGHHHGVKSVRDTVEACVELGIKYLTLYTFSTENWNRPKLEVDGIMQLLVKTIGEEVPDLHKNNVRLKTIGEFSSLPKSARKKLEDSIELTKNNTGLTLILALSYSGKWEIVQATKQLAARVKAGELAVEQITEEAFAKCLATEDAPDVDLMIRTGGDHRISNYLLWQLAYAELYFIDDLFWPEFRKQHLFEAVASYQQRERRFGKTSEQIK</sequence>
<comment type="function">
    <text evidence="2">Catalyzes the condensation of isopentenyl diphosphate (IPP) with allylic pyrophosphates generating different type of terpenoids.</text>
</comment>
<dbReference type="Gene3D" id="3.40.1180.10">
    <property type="entry name" value="Decaprenyl diphosphate synthase-like"/>
    <property type="match status" value="1"/>
</dbReference>
<dbReference type="PANTHER" id="PTHR10291">
    <property type="entry name" value="DEHYDRODOLICHYL DIPHOSPHATE SYNTHASE FAMILY MEMBER"/>
    <property type="match status" value="1"/>
</dbReference>
<feature type="binding site" evidence="2">
    <location>
        <position position="74"/>
    </location>
    <ligand>
        <name>substrate</name>
    </ligand>
</feature>
<feature type="binding site" evidence="2">
    <location>
        <begin position="26"/>
        <end position="29"/>
    </location>
    <ligand>
        <name>substrate</name>
    </ligand>
</feature>
<dbReference type="InterPro" id="IPR001441">
    <property type="entry name" value="UPP_synth-like"/>
</dbReference>
<dbReference type="EC" id="2.5.1.-" evidence="2"/>
<feature type="binding site" evidence="2">
    <location>
        <begin position="199"/>
        <end position="201"/>
    </location>
    <ligand>
        <name>substrate</name>
    </ligand>
</feature>
<keyword evidence="4" id="KW-1185">Reference proteome</keyword>
<evidence type="ECO:0000256" key="1">
    <source>
        <dbReference type="ARBA" id="ARBA00022679"/>
    </source>
</evidence>
<evidence type="ECO:0000313" key="3">
    <source>
        <dbReference type="EMBL" id="AFK02931.1"/>
    </source>
</evidence>
<dbReference type="CDD" id="cd00475">
    <property type="entry name" value="Cis_IPPS"/>
    <property type="match status" value="1"/>
</dbReference>
<feature type="binding site" evidence="2">
    <location>
        <position position="42"/>
    </location>
    <ligand>
        <name>substrate</name>
    </ligand>
</feature>
<dbReference type="InterPro" id="IPR018520">
    <property type="entry name" value="UPP_synth-like_CS"/>
</dbReference>
<comment type="cofactor">
    <cofactor evidence="2">
        <name>Mg(2+)</name>
        <dbReference type="ChEBI" id="CHEBI:18420"/>
    </cofactor>
    <text evidence="2">Binds 2 magnesium ions per subunit.</text>
</comment>
<keyword evidence="2" id="KW-0460">Magnesium</keyword>
<reference evidence="3 4" key="1">
    <citation type="submission" date="2011-07" db="EMBL/GenBank/DDBJ databases">
        <title>The complete genome of chromosome of Emticicia oligotrophica DSM 17448.</title>
        <authorList>
            <consortium name="US DOE Joint Genome Institute (JGI-PGF)"/>
            <person name="Lucas S."/>
            <person name="Han J."/>
            <person name="Lapidus A."/>
            <person name="Bruce D."/>
            <person name="Goodwin L."/>
            <person name="Pitluck S."/>
            <person name="Peters L."/>
            <person name="Kyrpides N."/>
            <person name="Mavromatis K."/>
            <person name="Ivanova N."/>
            <person name="Ovchinnikova G."/>
            <person name="Teshima H."/>
            <person name="Detter J.C."/>
            <person name="Tapia R."/>
            <person name="Han C."/>
            <person name="Land M."/>
            <person name="Hauser L."/>
            <person name="Markowitz V."/>
            <person name="Cheng J.-F."/>
            <person name="Hugenholtz P."/>
            <person name="Woyke T."/>
            <person name="Wu D."/>
            <person name="Tindall B."/>
            <person name="Pomrenke H."/>
            <person name="Brambilla E."/>
            <person name="Klenk H.-P."/>
            <person name="Eisen J.A."/>
        </authorList>
    </citation>
    <scope>NUCLEOTIDE SEQUENCE [LARGE SCALE GENOMIC DNA]</scope>
    <source>
        <strain evidence="3 4">DSM 17448</strain>
    </source>
</reference>
<comment type="similarity">
    <text evidence="2">Belongs to the UPP synthase family.</text>
</comment>